<evidence type="ECO:0000256" key="5">
    <source>
        <dbReference type="ARBA" id="ARBA00022777"/>
    </source>
</evidence>
<evidence type="ECO:0000256" key="4">
    <source>
        <dbReference type="ARBA" id="ARBA00022741"/>
    </source>
</evidence>
<dbReference type="AlphaFoldDB" id="A0A0N7Z9J8"/>
<evidence type="ECO:0000313" key="11">
    <source>
        <dbReference type="EMBL" id="JAI56248.1"/>
    </source>
</evidence>
<dbReference type="InterPro" id="IPR050205">
    <property type="entry name" value="CDPK_Ser/Thr_kinases"/>
</dbReference>
<keyword evidence="5 11" id="KW-0418">Kinase</keyword>
<feature type="binding site" evidence="7">
    <location>
        <position position="91"/>
    </location>
    <ligand>
        <name>ATP</name>
        <dbReference type="ChEBI" id="CHEBI:30616"/>
    </ligand>
</feature>
<feature type="domain" description="Protein kinase" evidence="10">
    <location>
        <begin position="62"/>
        <end position="353"/>
    </location>
</feature>
<evidence type="ECO:0000256" key="2">
    <source>
        <dbReference type="ARBA" id="ARBA00022527"/>
    </source>
</evidence>
<keyword evidence="2 8" id="KW-0723">Serine/threonine-protein kinase</keyword>
<dbReference type="InterPro" id="IPR011009">
    <property type="entry name" value="Kinase-like_dom_sf"/>
</dbReference>
<feature type="region of interest" description="Disordered" evidence="9">
    <location>
        <begin position="463"/>
        <end position="488"/>
    </location>
</feature>
<evidence type="ECO:0000256" key="8">
    <source>
        <dbReference type="RuleBase" id="RU000304"/>
    </source>
</evidence>
<dbReference type="EMBL" id="GDKW01000347">
    <property type="protein sequence ID" value="JAI56248.1"/>
    <property type="molecule type" value="mRNA"/>
</dbReference>
<dbReference type="Pfam" id="PF00069">
    <property type="entry name" value="Pkinase"/>
    <property type="match status" value="1"/>
</dbReference>
<keyword evidence="6 7" id="KW-0067">ATP-binding</keyword>
<evidence type="ECO:0000256" key="9">
    <source>
        <dbReference type="SAM" id="MobiDB-lite"/>
    </source>
</evidence>
<feature type="region of interest" description="Disordered" evidence="9">
    <location>
        <begin position="420"/>
        <end position="439"/>
    </location>
</feature>
<dbReference type="GO" id="GO:0005524">
    <property type="term" value="F:ATP binding"/>
    <property type="evidence" value="ECO:0007669"/>
    <property type="project" value="UniProtKB-UniRule"/>
</dbReference>
<dbReference type="GO" id="GO:0004674">
    <property type="term" value="F:protein serine/threonine kinase activity"/>
    <property type="evidence" value="ECO:0007669"/>
    <property type="project" value="UniProtKB-KW"/>
</dbReference>
<dbReference type="PROSITE" id="PS50011">
    <property type="entry name" value="PROTEIN_KINASE_DOM"/>
    <property type="match status" value="1"/>
</dbReference>
<dbReference type="InterPro" id="IPR000719">
    <property type="entry name" value="Prot_kinase_dom"/>
</dbReference>
<name>A0A0N7Z9J8_9HEMI</name>
<comment type="similarity">
    <text evidence="1">Belongs to the protein kinase superfamily. CAMK Ser/Thr protein kinase family.</text>
</comment>
<dbReference type="PANTHER" id="PTHR24349">
    <property type="entry name" value="SERINE/THREONINE-PROTEIN KINASE"/>
    <property type="match status" value="1"/>
</dbReference>
<dbReference type="FunFam" id="3.30.200.20:FF:000093">
    <property type="entry name" value="Putative map kinase-interacting serine/threonine-protein kinase 1"/>
    <property type="match status" value="1"/>
</dbReference>
<dbReference type="Gene3D" id="1.10.510.10">
    <property type="entry name" value="Transferase(Phosphotransferase) domain 1"/>
    <property type="match status" value="1"/>
</dbReference>
<dbReference type="SMART" id="SM00220">
    <property type="entry name" value="S_TKc"/>
    <property type="match status" value="1"/>
</dbReference>
<dbReference type="InterPro" id="IPR017441">
    <property type="entry name" value="Protein_kinase_ATP_BS"/>
</dbReference>
<keyword evidence="3" id="KW-0808">Transferase</keyword>
<dbReference type="PROSITE" id="PS00108">
    <property type="entry name" value="PROTEIN_KINASE_ST"/>
    <property type="match status" value="1"/>
</dbReference>
<reference evidence="11" key="1">
    <citation type="journal article" date="2016" name="PLoS Negl. Trop. Dis.">
        <title>A Deep Insight into the Sialome of Rhodnius neglectus, a Vector of Chagas Disease.</title>
        <authorList>
            <person name="Santiago P.B."/>
            <person name="Assumpcao T.C."/>
            <person name="Araujo C.N."/>
            <person name="Bastos I.M."/>
            <person name="Neves D."/>
            <person name="Silva I.G."/>
            <person name="Charneau S."/>
            <person name="Queiroz R.M."/>
            <person name="Raiol T."/>
            <person name="Oliveira J.V."/>
            <person name="Sousa M.V."/>
            <person name="Calvo E."/>
            <person name="Ribeiro J.M."/>
            <person name="Santana J.M."/>
        </authorList>
    </citation>
    <scope>NUCLEOTIDE SEQUENCE</scope>
    <source>
        <tissue evidence="11">Salivary glands</tissue>
    </source>
</reference>
<organism evidence="11">
    <name type="scientific">Rhodnius neglectus</name>
    <dbReference type="NCBI Taxonomy" id="72488"/>
    <lineage>
        <taxon>Eukaryota</taxon>
        <taxon>Metazoa</taxon>
        <taxon>Ecdysozoa</taxon>
        <taxon>Arthropoda</taxon>
        <taxon>Hexapoda</taxon>
        <taxon>Insecta</taxon>
        <taxon>Pterygota</taxon>
        <taxon>Neoptera</taxon>
        <taxon>Paraneoptera</taxon>
        <taxon>Hemiptera</taxon>
        <taxon>Heteroptera</taxon>
        <taxon>Panheteroptera</taxon>
        <taxon>Cimicomorpha</taxon>
        <taxon>Reduviidae</taxon>
        <taxon>Triatominae</taxon>
        <taxon>Rhodnius</taxon>
    </lineage>
</organism>
<dbReference type="Gene3D" id="3.30.200.20">
    <property type="entry name" value="Phosphorylase Kinase, domain 1"/>
    <property type="match status" value="1"/>
</dbReference>
<dbReference type="SUPFAM" id="SSF56112">
    <property type="entry name" value="Protein kinase-like (PK-like)"/>
    <property type="match status" value="1"/>
</dbReference>
<keyword evidence="4 7" id="KW-0547">Nucleotide-binding</keyword>
<evidence type="ECO:0000256" key="6">
    <source>
        <dbReference type="ARBA" id="ARBA00022840"/>
    </source>
</evidence>
<dbReference type="InterPro" id="IPR008271">
    <property type="entry name" value="Ser/Thr_kinase_AS"/>
</dbReference>
<dbReference type="PROSITE" id="PS00107">
    <property type="entry name" value="PROTEIN_KINASE_ATP"/>
    <property type="match status" value="1"/>
</dbReference>
<protein>
    <submittedName>
        <fullName evidence="11">Putative mitogen-activated protein kinase erk-a</fullName>
    </submittedName>
</protein>
<proteinExistence type="evidence at transcript level"/>
<evidence type="ECO:0000256" key="1">
    <source>
        <dbReference type="ARBA" id="ARBA00006692"/>
    </source>
</evidence>
<accession>A0A0N7Z9J8</accession>
<sequence>MVERILEELHGEEPIASQETHTGVLRDKTNDVIERKEAAKKNRRRKKTTASLVTSCFQDLYRLSGEVLGRGAYASVQTCVNILTDMEFAVKMIDKVPGHPRARVFREVETFHHCQGHPNIIQLLEMFEDDRRFYLVFEKVVGGQLLTRIQERGRFTEREAAEITRDLASALKFLHAKGIAHRDLKPENILCVSRTSLSPVKLCDLDLGSGIRFSPALGVPLSSPRLHSPVGSAEFMAPEVVATFTEQPDHQGSPAWYDKRCDMWSLGVVLYILLSGYPPFWGQCCNESSCLGPDCSDCRSALFDLIADRPRPEFPIEEWAGVSEAARRLVASLLSRDPADRPTAAEVLSHPWVSTLGAVGDARLLPTPHNITNTKSVSEMAESAMSLNRVLVQQLSLTTTPSTTANNQQQQCCNNTTTTTSGTTATNNNNNNNSVSTSTTTTTTATTVVVASTCGQQQQLLQAPELGPPQPGSLLARRLSRQTSSQHT</sequence>
<evidence type="ECO:0000259" key="10">
    <source>
        <dbReference type="PROSITE" id="PS50011"/>
    </source>
</evidence>
<evidence type="ECO:0000256" key="3">
    <source>
        <dbReference type="ARBA" id="ARBA00022679"/>
    </source>
</evidence>
<evidence type="ECO:0000256" key="7">
    <source>
        <dbReference type="PROSITE-ProRule" id="PRU10141"/>
    </source>
</evidence>